<dbReference type="OrthoDB" id="9780552at2"/>
<comment type="subcellular location">
    <subcellularLocation>
        <location evidence="1">Cell inner membrane</location>
        <topology evidence="1">Multi-pass membrane protein</topology>
    </subcellularLocation>
    <subcellularLocation>
        <location evidence="13">Cell membrane</location>
        <topology evidence="13">Multi-pass membrane protein</topology>
    </subcellularLocation>
</comment>
<keyword evidence="5 13" id="KW-1003">Cell membrane</keyword>
<comment type="subunit">
    <text evidence="13">Interacts with the Sec translocase complex via SecD. Specifically interacts with transmembrane segments of nascent integral membrane proteins during membrane integration.</text>
</comment>
<dbReference type="PANTHER" id="PTHR12428:SF65">
    <property type="entry name" value="CYTOCHROME C OXIDASE ASSEMBLY PROTEIN COX18, MITOCHONDRIAL"/>
    <property type="match status" value="1"/>
</dbReference>
<protein>
    <recommendedName>
        <fullName evidence="3 13">Membrane protein insertase YidC</fullName>
    </recommendedName>
    <alternativeName>
        <fullName evidence="12 13">Foldase YidC</fullName>
    </alternativeName>
    <alternativeName>
        <fullName evidence="11 13">Membrane integrase YidC</fullName>
    </alternativeName>
    <alternativeName>
        <fullName evidence="13">Membrane protein YidC</fullName>
    </alternativeName>
</protein>
<evidence type="ECO:0000256" key="6">
    <source>
        <dbReference type="ARBA" id="ARBA00022692"/>
    </source>
</evidence>
<dbReference type="GO" id="GO:0032977">
    <property type="term" value="F:membrane insertase activity"/>
    <property type="evidence" value="ECO:0007669"/>
    <property type="project" value="InterPro"/>
</dbReference>
<keyword evidence="9 13" id="KW-0472">Membrane</keyword>
<feature type="compositionally biased region" description="Low complexity" evidence="14">
    <location>
        <begin position="30"/>
        <end position="66"/>
    </location>
</feature>
<dbReference type="InterPro" id="IPR047196">
    <property type="entry name" value="YidC_ALB_C"/>
</dbReference>
<keyword evidence="7 13" id="KW-0653">Protein transport</keyword>
<proteinExistence type="inferred from homology"/>
<keyword evidence="4 13" id="KW-0813">Transport</keyword>
<dbReference type="CDD" id="cd20070">
    <property type="entry name" value="5TM_YidC_Alb3"/>
    <property type="match status" value="1"/>
</dbReference>
<evidence type="ECO:0000259" key="15">
    <source>
        <dbReference type="Pfam" id="PF02096"/>
    </source>
</evidence>
<dbReference type="PANTHER" id="PTHR12428">
    <property type="entry name" value="OXA1"/>
    <property type="match status" value="1"/>
</dbReference>
<dbReference type="CDD" id="cd19961">
    <property type="entry name" value="EcYidC-like_peri"/>
    <property type="match status" value="1"/>
</dbReference>
<evidence type="ECO:0000256" key="8">
    <source>
        <dbReference type="ARBA" id="ARBA00022989"/>
    </source>
</evidence>
<comment type="function">
    <text evidence="13">Required for the insertion and/or proper folding and/or complex formation of integral membrane proteins into the membrane. Involved in integration of membrane proteins that insert both dependently and independently of the Sec translocase complex, as well as at least some lipoproteins. Aids folding of multispanning membrane proteins.</text>
</comment>
<evidence type="ECO:0000313" key="17">
    <source>
        <dbReference type="Proteomes" id="UP000218831"/>
    </source>
</evidence>
<evidence type="ECO:0000256" key="13">
    <source>
        <dbReference type="HAMAP-Rule" id="MF_01810"/>
    </source>
</evidence>
<sequence>MDRNTVTGFILIFLVMVAWTYYSMPSEQELQQRQAEQARQDSIAAAQADSQQQNQEQAEGVAQQQAEQKEQEQEPARLTQDEEEQPEMGMFSAASIDDTTKLVVDSPLYNATFTNIGAGPSKITFKDYETWNHNPVQMIKDTTESAYSLGFLTSENYNVETEDLVFEQVTPGDSISIGENDSTEVKYALNISDEKRLIYTYTLFGNSHEIKLDVEFEGLEQDIIGGNFDFGWKSPLNFTEKYPATTEATYAKAYVYTGGEMEQLKLSEAGRNTQDYNGNIDWVSTRTKFFTQIIETSNPTEGAHLIGEQSGETDLSTTEHRYQSFITTDLSQEGTASFHMFVGPLDYYALQGYDGTTYGMVDTGYSWLSWISDPIVEYLVIPYFGFVDNYMGYGFAIILFAILIKMVLYPLTKKSYRSMAAMKELQPKMQEIKEKYEDDPEKQQKATMKLYKEEGVNPLGGCLPNLLQLPILITLWRFFQNSIMIRQQEFLWASDLSAPDYILSLPFSVPFLGDQVAGFVLLMTAAMFAQSKLTGGMGPGGGGGGSGPGGVNMKALQYVFPFMLLFIFNNFAAGLSLYYLIYNVVSIGQQLIIYRQMDKEKEAAAA</sequence>
<dbReference type="InterPro" id="IPR038221">
    <property type="entry name" value="YidC_periplasmic_sf"/>
</dbReference>
<dbReference type="HAMAP" id="MF_01810">
    <property type="entry name" value="YidC_type1"/>
    <property type="match status" value="1"/>
</dbReference>
<evidence type="ECO:0000313" key="16">
    <source>
        <dbReference type="EMBL" id="PAU94869.1"/>
    </source>
</evidence>
<evidence type="ECO:0000256" key="1">
    <source>
        <dbReference type="ARBA" id="ARBA00004429"/>
    </source>
</evidence>
<dbReference type="NCBIfam" id="TIGR03592">
    <property type="entry name" value="yidC_oxa1_cterm"/>
    <property type="match status" value="1"/>
</dbReference>
<dbReference type="GO" id="GO:0005886">
    <property type="term" value="C:plasma membrane"/>
    <property type="evidence" value="ECO:0007669"/>
    <property type="project" value="UniProtKB-SubCell"/>
</dbReference>
<dbReference type="Gene3D" id="2.70.98.90">
    <property type="match status" value="1"/>
</dbReference>
<evidence type="ECO:0000256" key="7">
    <source>
        <dbReference type="ARBA" id="ARBA00022927"/>
    </source>
</evidence>
<dbReference type="NCBIfam" id="TIGR03593">
    <property type="entry name" value="yidC_nterm"/>
    <property type="match status" value="1"/>
</dbReference>
<comment type="similarity">
    <text evidence="2 13">Belongs to the OXA1/ALB3/YidC family. Type 1 subfamily.</text>
</comment>
<dbReference type="RefSeq" id="WP_095605737.1">
    <property type="nucleotide sequence ID" value="NZ_NSKE01000003.1"/>
</dbReference>
<dbReference type="Proteomes" id="UP000218831">
    <property type="component" value="Unassembled WGS sequence"/>
</dbReference>
<evidence type="ECO:0000256" key="9">
    <source>
        <dbReference type="ARBA" id="ARBA00023136"/>
    </source>
</evidence>
<dbReference type="AlphaFoldDB" id="A0A2A2GDC0"/>
<evidence type="ECO:0000256" key="10">
    <source>
        <dbReference type="ARBA" id="ARBA00023186"/>
    </source>
</evidence>
<evidence type="ECO:0000256" key="14">
    <source>
        <dbReference type="SAM" id="MobiDB-lite"/>
    </source>
</evidence>
<evidence type="ECO:0000256" key="12">
    <source>
        <dbReference type="ARBA" id="ARBA00033342"/>
    </source>
</evidence>
<dbReference type="GO" id="GO:0051205">
    <property type="term" value="P:protein insertion into membrane"/>
    <property type="evidence" value="ECO:0007669"/>
    <property type="project" value="TreeGrafter"/>
</dbReference>
<evidence type="ECO:0000256" key="4">
    <source>
        <dbReference type="ARBA" id="ARBA00022448"/>
    </source>
</evidence>
<evidence type="ECO:0000256" key="2">
    <source>
        <dbReference type="ARBA" id="ARBA00010527"/>
    </source>
</evidence>
<feature type="transmembrane region" description="Helical" evidence="13">
    <location>
        <begin position="392"/>
        <end position="412"/>
    </location>
</feature>
<feature type="region of interest" description="Disordered" evidence="14">
    <location>
        <begin position="30"/>
        <end position="86"/>
    </location>
</feature>
<dbReference type="InterPro" id="IPR028053">
    <property type="entry name" value="Membr_insert_YidC_N"/>
</dbReference>
<dbReference type="InterPro" id="IPR019998">
    <property type="entry name" value="Membr_insert_YidC"/>
</dbReference>
<gene>
    <name evidence="13" type="primary">yidC</name>
    <name evidence="16" type="ORF">CK503_05195</name>
</gene>
<keyword evidence="6 13" id="KW-0812">Transmembrane</keyword>
<keyword evidence="8 13" id="KW-1133">Transmembrane helix</keyword>
<dbReference type="InterPro" id="IPR028055">
    <property type="entry name" value="YidC/Oxa/ALB_C"/>
</dbReference>
<dbReference type="Pfam" id="PF02096">
    <property type="entry name" value="60KD_IMP"/>
    <property type="match status" value="1"/>
</dbReference>
<feature type="transmembrane region" description="Helical" evidence="13">
    <location>
        <begin position="6"/>
        <end position="24"/>
    </location>
</feature>
<evidence type="ECO:0000256" key="11">
    <source>
        <dbReference type="ARBA" id="ARBA00033245"/>
    </source>
</evidence>
<organism evidence="16 17">
    <name type="scientific">Fodinibius salipaludis</name>
    <dbReference type="NCBI Taxonomy" id="2032627"/>
    <lineage>
        <taxon>Bacteria</taxon>
        <taxon>Pseudomonadati</taxon>
        <taxon>Balneolota</taxon>
        <taxon>Balneolia</taxon>
        <taxon>Balneolales</taxon>
        <taxon>Balneolaceae</taxon>
        <taxon>Fodinibius</taxon>
    </lineage>
</organism>
<reference evidence="16 17" key="1">
    <citation type="submission" date="2017-08" db="EMBL/GenBank/DDBJ databases">
        <title>Aliifodinibius alkalisoli sp. nov., isolated from saline alkaline soil.</title>
        <authorList>
            <person name="Liu D."/>
            <person name="Zhang G."/>
        </authorList>
    </citation>
    <scope>NUCLEOTIDE SEQUENCE [LARGE SCALE GENOMIC DNA]</scope>
    <source>
        <strain evidence="16 17">WN023</strain>
    </source>
</reference>
<dbReference type="GO" id="GO:0015031">
    <property type="term" value="P:protein transport"/>
    <property type="evidence" value="ECO:0007669"/>
    <property type="project" value="UniProtKB-KW"/>
</dbReference>
<comment type="caution">
    <text evidence="16">The sequence shown here is derived from an EMBL/GenBank/DDBJ whole genome shotgun (WGS) entry which is preliminary data.</text>
</comment>
<evidence type="ECO:0000256" key="5">
    <source>
        <dbReference type="ARBA" id="ARBA00022475"/>
    </source>
</evidence>
<dbReference type="EMBL" id="NSKE01000003">
    <property type="protein sequence ID" value="PAU94869.1"/>
    <property type="molecule type" value="Genomic_DNA"/>
</dbReference>
<dbReference type="InterPro" id="IPR001708">
    <property type="entry name" value="YidC/ALB3/OXA1/COX18"/>
</dbReference>
<accession>A0A2A2GDC0</accession>
<dbReference type="PRINTS" id="PR00701">
    <property type="entry name" value="60KDINNERMP"/>
</dbReference>
<feature type="transmembrane region" description="Helical" evidence="13">
    <location>
        <begin position="511"/>
        <end position="529"/>
    </location>
</feature>
<name>A0A2A2GDC0_9BACT</name>
<feature type="transmembrane region" description="Helical" evidence="13">
    <location>
        <begin position="558"/>
        <end position="581"/>
    </location>
</feature>
<evidence type="ECO:0000256" key="3">
    <source>
        <dbReference type="ARBA" id="ARBA00015325"/>
    </source>
</evidence>
<keyword evidence="10 13" id="KW-0143">Chaperone</keyword>
<feature type="domain" description="Membrane insertase YidC/Oxa/ALB C-terminal" evidence="15">
    <location>
        <begin position="393"/>
        <end position="595"/>
    </location>
</feature>
<keyword evidence="17" id="KW-1185">Reference proteome</keyword>